<dbReference type="OrthoDB" id="4954868at2"/>
<dbReference type="InterPro" id="IPR025447">
    <property type="entry name" value="DUF4192"/>
</dbReference>
<dbReference type="EMBL" id="SDWW01000036">
    <property type="protein sequence ID" value="RYV50330.1"/>
    <property type="molecule type" value="Genomic_DNA"/>
</dbReference>
<dbReference type="Pfam" id="PF13830">
    <property type="entry name" value="DUF4192"/>
    <property type="match status" value="2"/>
</dbReference>
<evidence type="ECO:0000313" key="1">
    <source>
        <dbReference type="EMBL" id="RYV50330.1"/>
    </source>
</evidence>
<reference evidence="1 2" key="1">
    <citation type="submission" date="2019-01" db="EMBL/GenBank/DDBJ databases">
        <title>Novel species of Cellulomonas.</title>
        <authorList>
            <person name="Liu Q."/>
            <person name="Xin Y.-H."/>
        </authorList>
    </citation>
    <scope>NUCLEOTIDE SEQUENCE [LARGE SCALE GENOMIC DNA]</scope>
    <source>
        <strain evidence="1 2">HLT2-17</strain>
    </source>
</reference>
<organism evidence="1 2">
    <name type="scientific">Pengzhenrongella frigida</name>
    <dbReference type="NCBI Taxonomy" id="1259133"/>
    <lineage>
        <taxon>Bacteria</taxon>
        <taxon>Bacillati</taxon>
        <taxon>Actinomycetota</taxon>
        <taxon>Actinomycetes</taxon>
        <taxon>Micrococcales</taxon>
        <taxon>Pengzhenrongella</taxon>
    </lineage>
</organism>
<gene>
    <name evidence="1" type="ORF">EUA98_14060</name>
</gene>
<accession>A0A4Q5MXH3</accession>
<dbReference type="AlphaFoldDB" id="A0A4Q5MXH3"/>
<dbReference type="Proteomes" id="UP000293764">
    <property type="component" value="Unassembled WGS sequence"/>
</dbReference>
<protein>
    <submittedName>
        <fullName evidence="1">DUF4192 domain-containing protein</fullName>
    </submittedName>
</protein>
<keyword evidence="2" id="KW-1185">Reference proteome</keyword>
<evidence type="ECO:0000313" key="2">
    <source>
        <dbReference type="Proteomes" id="UP000293764"/>
    </source>
</evidence>
<name>A0A4Q5MXH3_9MICO</name>
<sequence>MDATTIRVREPRELLALLPHQLGFRPQESAVAVSLRHPRGRVGLIARVDLDDLGDVVGGPQLARGLVSHLVSDGAIRAVLVLYTAEDPRYPAAGRPWAAGSGVPRRATLARAAAEQFRESAVPFLPDVAVWVVARSGYLSLDCADEACCPPGGRPLRDLDETMVSAHMVLAGSLVADSRDDLARISPAAAQARHNTARVAQRSRARRVEARAAGAWAEHRWRAEGLASWRDAMERSLAGVAGAPPAVLGRIEAALTDVRVRDAVLLALVPGTGDLPERTLVGPTERAVGEVAASTSDALGVILDPHRGVPPDDELVTAGVDVLERVVAHTRTPDQAAALTLLALIAWWRADGARAGVLLDRALGVDPDHRLARLLNDAVTRGLSPGWMRKPA</sequence>
<dbReference type="RefSeq" id="WP_130103321.1">
    <property type="nucleotide sequence ID" value="NZ_SDWW01000036.1"/>
</dbReference>
<comment type="caution">
    <text evidence="1">The sequence shown here is derived from an EMBL/GenBank/DDBJ whole genome shotgun (WGS) entry which is preliminary data.</text>
</comment>
<proteinExistence type="predicted"/>